<dbReference type="EMBL" id="KI392596">
    <property type="protein sequence ID" value="ERN12928.1"/>
    <property type="molecule type" value="Genomic_DNA"/>
</dbReference>
<dbReference type="AlphaFoldDB" id="W1PXG2"/>
<protein>
    <recommendedName>
        <fullName evidence="3">NB-ARC domain-containing protein</fullName>
    </recommendedName>
</protein>
<evidence type="ECO:0000313" key="1">
    <source>
        <dbReference type="EMBL" id="ERN12928.1"/>
    </source>
</evidence>
<name>W1PXG2_AMBTC</name>
<dbReference type="Gene3D" id="3.80.10.10">
    <property type="entry name" value="Ribonuclease Inhibitor"/>
    <property type="match status" value="1"/>
</dbReference>
<dbReference type="SUPFAM" id="SSF52058">
    <property type="entry name" value="L domain-like"/>
    <property type="match status" value="1"/>
</dbReference>
<proteinExistence type="predicted"/>
<evidence type="ECO:0000313" key="2">
    <source>
        <dbReference type="Proteomes" id="UP000017836"/>
    </source>
</evidence>
<dbReference type="Gramene" id="ERN12928">
    <property type="protein sequence ID" value="ERN12928"/>
    <property type="gene ID" value="AMTR_s00050p00214010"/>
</dbReference>
<keyword evidence="2" id="KW-1185">Reference proteome</keyword>
<organism evidence="1 2">
    <name type="scientific">Amborella trichopoda</name>
    <dbReference type="NCBI Taxonomy" id="13333"/>
    <lineage>
        <taxon>Eukaryota</taxon>
        <taxon>Viridiplantae</taxon>
        <taxon>Streptophyta</taxon>
        <taxon>Embryophyta</taxon>
        <taxon>Tracheophyta</taxon>
        <taxon>Spermatophyta</taxon>
        <taxon>Magnoliopsida</taxon>
        <taxon>Amborellales</taxon>
        <taxon>Amborellaceae</taxon>
        <taxon>Amborella</taxon>
    </lineage>
</organism>
<dbReference type="HOGENOM" id="CLU_2018302_0_0_1"/>
<gene>
    <name evidence="1" type="ORF">AMTR_s00050p00214010</name>
</gene>
<evidence type="ECO:0008006" key="3">
    <source>
        <dbReference type="Google" id="ProtNLM"/>
    </source>
</evidence>
<accession>W1PXG2</accession>
<reference evidence="2" key="1">
    <citation type="journal article" date="2013" name="Science">
        <title>The Amborella genome and the evolution of flowering plants.</title>
        <authorList>
            <consortium name="Amborella Genome Project"/>
        </authorList>
    </citation>
    <scope>NUCLEOTIDE SEQUENCE [LARGE SCALE GENOMIC DNA]</scope>
</reference>
<dbReference type="Proteomes" id="UP000017836">
    <property type="component" value="Unassembled WGS sequence"/>
</dbReference>
<dbReference type="InterPro" id="IPR032675">
    <property type="entry name" value="LRR_dom_sf"/>
</dbReference>
<dbReference type="eggNOG" id="KOG4658">
    <property type="taxonomic scope" value="Eukaryota"/>
</dbReference>
<sequence length="123" mass="14020">MRELAIWITSSGSGDKPKFLVLSGVGLMKAREASRWKDAERISLMADNIKLVPEWEECPKLVILLLQGNENLDFIPQITFFQCTPELRILHLSHTNIESLLCSVSHLVNLRADAKCGKRYRQQ</sequence>